<comment type="caution">
    <text evidence="1">The sequence shown here is derived from an EMBL/GenBank/DDBJ whole genome shotgun (WGS) entry which is preliminary data.</text>
</comment>
<sequence length="104" mass="11854">MSVDLEYQGQRLGNTKIRTHIPPFTPLELDAPVNDVNDNEIARVRSQSNQSRLMRGWMPKTFDYRLDCARTTSPPMPALLIAIAFAHFLYDDLVSVAPLSRHSR</sequence>
<accession>A0A1A0W6F1</accession>
<reference evidence="2" key="1">
    <citation type="submission" date="2016-06" db="EMBL/GenBank/DDBJ databases">
        <authorList>
            <person name="Sutton G."/>
            <person name="Brinkac L."/>
            <person name="Sanka R."/>
            <person name="Adams M."/>
            <person name="Lau E."/>
            <person name="Mehaffy C."/>
            <person name="Tameris M."/>
            <person name="Hatherill M."/>
            <person name="Hanekom W."/>
            <person name="Mahomed H."/>
            <person name="Mcshane H."/>
        </authorList>
    </citation>
    <scope>NUCLEOTIDE SEQUENCE [LARGE SCALE GENOMIC DNA]</scope>
    <source>
        <strain evidence="2">852002-10433_SCH5171157</strain>
    </source>
</reference>
<dbReference type="Proteomes" id="UP000094008">
    <property type="component" value="Unassembled WGS sequence"/>
</dbReference>
<gene>
    <name evidence="1" type="ORF">A5779_23700</name>
</gene>
<organism evidence="1 2">
    <name type="scientific">Mycolicibacterium peregrinum</name>
    <name type="common">Mycobacterium peregrinum</name>
    <dbReference type="NCBI Taxonomy" id="43304"/>
    <lineage>
        <taxon>Bacteria</taxon>
        <taxon>Bacillati</taxon>
        <taxon>Actinomycetota</taxon>
        <taxon>Actinomycetes</taxon>
        <taxon>Mycobacteriales</taxon>
        <taxon>Mycobacteriaceae</taxon>
        <taxon>Mycolicibacterium</taxon>
    </lineage>
</organism>
<protein>
    <submittedName>
        <fullName evidence="1">Uncharacterized protein</fullName>
    </submittedName>
</protein>
<dbReference type="EMBL" id="LZSY01000085">
    <property type="protein sequence ID" value="OBB91621.1"/>
    <property type="molecule type" value="Genomic_DNA"/>
</dbReference>
<evidence type="ECO:0000313" key="1">
    <source>
        <dbReference type="EMBL" id="OBB91621.1"/>
    </source>
</evidence>
<proteinExistence type="predicted"/>
<evidence type="ECO:0000313" key="2">
    <source>
        <dbReference type="Proteomes" id="UP000094008"/>
    </source>
</evidence>
<dbReference type="RefSeq" id="WP_064881736.1">
    <property type="nucleotide sequence ID" value="NZ_LZSY01000085.1"/>
</dbReference>
<dbReference type="AlphaFoldDB" id="A0A1A0W6F1"/>
<name>A0A1A0W6F1_MYCPR</name>